<dbReference type="STRING" id="99656.SAMN05421659_11540"/>
<dbReference type="RefSeq" id="WP_170841454.1">
    <property type="nucleotide sequence ID" value="NZ_FOJI01000015.1"/>
</dbReference>
<dbReference type="Proteomes" id="UP000199701">
    <property type="component" value="Unassembled WGS sequence"/>
</dbReference>
<feature type="transmembrane region" description="Helical" evidence="1">
    <location>
        <begin position="274"/>
        <end position="296"/>
    </location>
</feature>
<evidence type="ECO:0000256" key="1">
    <source>
        <dbReference type="SAM" id="Phobius"/>
    </source>
</evidence>
<dbReference type="Gene3D" id="1.10.1900.10">
    <property type="entry name" value="c-terminal domain of poly(a) binding protein"/>
    <property type="match status" value="1"/>
</dbReference>
<keyword evidence="1" id="KW-0812">Transmembrane</keyword>
<dbReference type="EMBL" id="FOJI01000015">
    <property type="protein sequence ID" value="SEW39702.1"/>
    <property type="molecule type" value="Genomic_DNA"/>
</dbReference>
<accession>A0A1I0RFQ4</accession>
<gene>
    <name evidence="2" type="ORF">SAMN05421659_11540</name>
</gene>
<dbReference type="InterPro" id="IPR008316">
    <property type="entry name" value="UCP029876"/>
</dbReference>
<organism evidence="2 3">
    <name type="scientific">[Clostridium] fimetarium</name>
    <dbReference type="NCBI Taxonomy" id="99656"/>
    <lineage>
        <taxon>Bacteria</taxon>
        <taxon>Bacillati</taxon>
        <taxon>Bacillota</taxon>
        <taxon>Clostridia</taxon>
        <taxon>Lachnospirales</taxon>
        <taxon>Lachnospiraceae</taxon>
    </lineage>
</organism>
<proteinExistence type="predicted"/>
<dbReference type="SUPFAM" id="SSF158560">
    <property type="entry name" value="BH3980-like"/>
    <property type="match status" value="1"/>
</dbReference>
<feature type="transmembrane region" description="Helical" evidence="1">
    <location>
        <begin position="82"/>
        <end position="105"/>
    </location>
</feature>
<reference evidence="2 3" key="1">
    <citation type="submission" date="2016-10" db="EMBL/GenBank/DDBJ databases">
        <authorList>
            <person name="de Groot N.N."/>
        </authorList>
    </citation>
    <scope>NUCLEOTIDE SEQUENCE [LARGE SCALE GENOMIC DNA]</scope>
    <source>
        <strain evidence="2 3">DSM 9179</strain>
    </source>
</reference>
<feature type="transmembrane region" description="Helical" evidence="1">
    <location>
        <begin position="167"/>
        <end position="183"/>
    </location>
</feature>
<evidence type="ECO:0000313" key="3">
    <source>
        <dbReference type="Proteomes" id="UP000199701"/>
    </source>
</evidence>
<feature type="transmembrane region" description="Helical" evidence="1">
    <location>
        <begin position="195"/>
        <end position="212"/>
    </location>
</feature>
<feature type="transmembrane region" description="Helical" evidence="1">
    <location>
        <begin position="302"/>
        <end position="324"/>
    </location>
</feature>
<evidence type="ECO:0000313" key="2">
    <source>
        <dbReference type="EMBL" id="SEW39702.1"/>
    </source>
</evidence>
<feature type="transmembrane region" description="Helical" evidence="1">
    <location>
        <begin position="125"/>
        <end position="146"/>
    </location>
</feature>
<dbReference type="Pfam" id="PF06304">
    <property type="entry name" value="DUF1048"/>
    <property type="match status" value="1"/>
</dbReference>
<keyword evidence="3" id="KW-1185">Reference proteome</keyword>
<keyword evidence="1" id="KW-0472">Membrane</keyword>
<name>A0A1I0RFQ4_9FIRM</name>
<dbReference type="AlphaFoldDB" id="A0A1I0RFQ4"/>
<sequence>MKKNQIEYKLKLTGEYLNEFESIQQYIECSDSMYEKKEECLEEILDLLLTAQENGRVPEEVIGKDIKIFCNNILKGINYHSFVFYMALRLVGISATALFISIFFMVSYNVLRIQGTVVVGSKISIIYAFGIAVSTVVLDFFIDYYFRKQIAKNGKNKHAKYKGKIRLILVILSSILFALIQGMDFHKTYTTIPRMLLIFAIALLLVAIINCIERCGGLGDLYGSTYNKSKKIGVLKTGLYMKYEKKKAKNIRKNRDYTVELFTKRQKKEIEISHIFFCILLPFIIGEVCLCGYLILTKDIGAGIFILFIFILALMMINIIFILLKKPQLKLLQEFCGEQIDNEWNEENHENYKA</sequence>
<keyword evidence="1" id="KW-1133">Transmembrane helix</keyword>
<protein>
    <submittedName>
        <fullName evidence="2">Uncharacterized protein</fullName>
    </submittedName>
</protein>